<protein>
    <recommendedName>
        <fullName evidence="2">CAAX prenyl protease 2/Lysostaphin resistance protein A-like domain-containing protein</fullName>
    </recommendedName>
</protein>
<feature type="transmembrane region" description="Helical" evidence="1">
    <location>
        <begin position="167"/>
        <end position="185"/>
    </location>
</feature>
<proteinExistence type="predicted"/>
<feature type="transmembrane region" description="Helical" evidence="1">
    <location>
        <begin position="20"/>
        <end position="38"/>
    </location>
</feature>
<feature type="transmembrane region" description="Helical" evidence="1">
    <location>
        <begin position="122"/>
        <end position="138"/>
    </location>
</feature>
<evidence type="ECO:0000256" key="1">
    <source>
        <dbReference type="SAM" id="Phobius"/>
    </source>
</evidence>
<feature type="domain" description="CAAX prenyl protease 2/Lysostaphin resistance protein A-like" evidence="2">
    <location>
        <begin position="98"/>
        <end position="180"/>
    </location>
</feature>
<keyword evidence="1" id="KW-1133">Transmembrane helix</keyword>
<keyword evidence="4" id="KW-1185">Reference proteome</keyword>
<dbReference type="RefSeq" id="WP_090776112.1">
    <property type="nucleotide sequence ID" value="NZ_FMYM01000008.1"/>
</dbReference>
<dbReference type="STRING" id="1464122.SAMN05421737_108107"/>
<feature type="transmembrane region" description="Helical" evidence="1">
    <location>
        <begin position="58"/>
        <end position="78"/>
    </location>
</feature>
<dbReference type="GO" id="GO:0004175">
    <property type="term" value="F:endopeptidase activity"/>
    <property type="evidence" value="ECO:0007669"/>
    <property type="project" value="UniProtKB-ARBA"/>
</dbReference>
<dbReference type="Pfam" id="PF02517">
    <property type="entry name" value="Rce1-like"/>
    <property type="match status" value="1"/>
</dbReference>
<reference evidence="4" key="1">
    <citation type="submission" date="2016-09" db="EMBL/GenBank/DDBJ databases">
        <authorList>
            <person name="Varghese N."/>
            <person name="Submissions S."/>
        </authorList>
    </citation>
    <scope>NUCLEOTIDE SEQUENCE [LARGE SCALE GENOMIC DNA]</scope>
    <source>
        <strain evidence="4">25nlg</strain>
    </source>
</reference>
<dbReference type="OrthoDB" id="1523022at2"/>
<feature type="transmembrane region" description="Helical" evidence="1">
    <location>
        <begin position="145"/>
        <end position="161"/>
    </location>
</feature>
<evidence type="ECO:0000313" key="4">
    <source>
        <dbReference type="Proteomes" id="UP000242662"/>
    </source>
</evidence>
<dbReference type="InterPro" id="IPR003675">
    <property type="entry name" value="Rce1/LyrA-like_dom"/>
</dbReference>
<dbReference type="AlphaFoldDB" id="A0A1G6LH34"/>
<dbReference type="Proteomes" id="UP000242662">
    <property type="component" value="Unassembled WGS sequence"/>
</dbReference>
<dbReference type="EMBL" id="FMYM01000008">
    <property type="protein sequence ID" value="SDC41876.1"/>
    <property type="molecule type" value="Genomic_DNA"/>
</dbReference>
<keyword evidence="1" id="KW-0812">Transmembrane</keyword>
<feature type="transmembrane region" description="Helical" evidence="1">
    <location>
        <begin position="98"/>
        <end position="116"/>
    </location>
</feature>
<sequence>MSLSREQLQQLPNRELYMSVYLSQAFMLSVALGISALFGNGIQKGISQLTWHWHDGLWQGASFAIIVLIINLLLYRVVPARWLDDGGINDRVFRSMGICHMVFFCLVVAIVEEWLFRGVLQPLVGLPVASICFALVHVRYIKKPILFFYTLLLSIALGLLYEGTGNFCSVVVAHFLINFLLGVFLRKSAKRRVIGV</sequence>
<dbReference type="GO" id="GO:0080120">
    <property type="term" value="P:CAAX-box protein maturation"/>
    <property type="evidence" value="ECO:0007669"/>
    <property type="project" value="UniProtKB-ARBA"/>
</dbReference>
<organism evidence="3 4">
    <name type="scientific">Shouchella lonarensis</name>
    <dbReference type="NCBI Taxonomy" id="1464122"/>
    <lineage>
        <taxon>Bacteria</taxon>
        <taxon>Bacillati</taxon>
        <taxon>Bacillota</taxon>
        <taxon>Bacilli</taxon>
        <taxon>Bacillales</taxon>
        <taxon>Bacillaceae</taxon>
        <taxon>Shouchella</taxon>
    </lineage>
</organism>
<keyword evidence="1" id="KW-0472">Membrane</keyword>
<name>A0A1G6LH34_9BACI</name>
<accession>A0A1G6LH34</accession>
<evidence type="ECO:0000313" key="3">
    <source>
        <dbReference type="EMBL" id="SDC41876.1"/>
    </source>
</evidence>
<evidence type="ECO:0000259" key="2">
    <source>
        <dbReference type="Pfam" id="PF02517"/>
    </source>
</evidence>
<gene>
    <name evidence="3" type="ORF">SAMN05421737_108107</name>
</gene>